<dbReference type="Gene3D" id="3.90.1720.10">
    <property type="entry name" value="endopeptidase domain like (from Nostoc punctiforme)"/>
    <property type="match status" value="1"/>
</dbReference>
<dbReference type="SUPFAM" id="SSF54001">
    <property type="entry name" value="Cysteine proteinases"/>
    <property type="match status" value="1"/>
</dbReference>
<dbReference type="EMBL" id="FRFD01000009">
    <property type="protein sequence ID" value="SHO51444.1"/>
    <property type="molecule type" value="Genomic_DNA"/>
</dbReference>
<evidence type="ECO:0000256" key="3">
    <source>
        <dbReference type="ARBA" id="ARBA00022801"/>
    </source>
</evidence>
<dbReference type="Pfam" id="PF00877">
    <property type="entry name" value="NLPC_P60"/>
    <property type="match status" value="1"/>
</dbReference>
<proteinExistence type="inferred from homology"/>
<reference evidence="6 7" key="1">
    <citation type="submission" date="2016-12" db="EMBL/GenBank/DDBJ databases">
        <authorList>
            <person name="Song W.-J."/>
            <person name="Kurnit D.M."/>
        </authorList>
    </citation>
    <scope>NUCLEOTIDE SEQUENCE [LARGE SCALE GENOMIC DNA]</scope>
    <source>
        <strain evidence="6 7">DSM 12503</strain>
    </source>
</reference>
<evidence type="ECO:0000256" key="4">
    <source>
        <dbReference type="ARBA" id="ARBA00022807"/>
    </source>
</evidence>
<evidence type="ECO:0000256" key="2">
    <source>
        <dbReference type="ARBA" id="ARBA00022670"/>
    </source>
</evidence>
<dbReference type="AlphaFoldDB" id="A0A1M7YFM8"/>
<accession>A0A1M7YFM8</accession>
<dbReference type="GO" id="GO:0006508">
    <property type="term" value="P:proteolysis"/>
    <property type="evidence" value="ECO:0007669"/>
    <property type="project" value="UniProtKB-KW"/>
</dbReference>
<keyword evidence="2" id="KW-0645">Protease</keyword>
<dbReference type="OrthoDB" id="9808890at2"/>
<evidence type="ECO:0000313" key="7">
    <source>
        <dbReference type="Proteomes" id="UP000184612"/>
    </source>
</evidence>
<evidence type="ECO:0000256" key="1">
    <source>
        <dbReference type="ARBA" id="ARBA00007074"/>
    </source>
</evidence>
<dbReference type="PROSITE" id="PS51935">
    <property type="entry name" value="NLPC_P60"/>
    <property type="match status" value="1"/>
</dbReference>
<sequence length="275" mass="30854">MGEAIINTAIAALRKDPGKRGELADEDFYGRKVEILKQVEGGFSYIKTQYGYCGYTERQNLITEEKKIRAWEEAFKKLVVVPFADILDIPSVRGGNIITLCKGALLTVLSAADSQGYVKVGLSNGETGYTKEGFLKEYKADYSMEKEEELRYDIIQTAYSYMGCQYRWGGKSPLGVDCSGLTFMAYQMNGITIYRDASIIEGYPVKPIQREQKKPGDLLFFGGHVAIYLGEEKYIHSTARNGSDGVAINSLDPQNLLYREDLAKRLKEVGSIFYR</sequence>
<keyword evidence="7" id="KW-1185">Reference proteome</keyword>
<dbReference type="Proteomes" id="UP000184612">
    <property type="component" value="Unassembled WGS sequence"/>
</dbReference>
<dbReference type="RefSeq" id="WP_073589845.1">
    <property type="nucleotide sequence ID" value="NZ_FRFD01000009.1"/>
</dbReference>
<feature type="domain" description="NlpC/P60" evidence="5">
    <location>
        <begin position="148"/>
        <end position="270"/>
    </location>
</feature>
<gene>
    <name evidence="6" type="ORF">SAMN02745217_03195</name>
</gene>
<name>A0A1M7YFM8_9FIRM</name>
<dbReference type="Gene3D" id="2.30.30.40">
    <property type="entry name" value="SH3 Domains"/>
    <property type="match status" value="1"/>
</dbReference>
<evidence type="ECO:0000313" key="6">
    <source>
        <dbReference type="EMBL" id="SHO51444.1"/>
    </source>
</evidence>
<keyword evidence="3" id="KW-0378">Hydrolase</keyword>
<dbReference type="PANTHER" id="PTHR47053">
    <property type="entry name" value="MUREIN DD-ENDOPEPTIDASE MEPH-RELATED"/>
    <property type="match status" value="1"/>
</dbReference>
<evidence type="ECO:0000259" key="5">
    <source>
        <dbReference type="PROSITE" id="PS51935"/>
    </source>
</evidence>
<keyword evidence="4" id="KW-0788">Thiol protease</keyword>
<dbReference type="InterPro" id="IPR038765">
    <property type="entry name" value="Papain-like_cys_pep_sf"/>
</dbReference>
<dbReference type="PANTHER" id="PTHR47053:SF1">
    <property type="entry name" value="MUREIN DD-ENDOPEPTIDASE MEPH-RELATED"/>
    <property type="match status" value="1"/>
</dbReference>
<dbReference type="STRING" id="1121345.SAMN02745217_03195"/>
<dbReference type="InterPro" id="IPR051202">
    <property type="entry name" value="Peptidase_C40"/>
</dbReference>
<dbReference type="InterPro" id="IPR000064">
    <property type="entry name" value="NLP_P60_dom"/>
</dbReference>
<protein>
    <submittedName>
        <fullName evidence="6">NlpC/P60 family protein</fullName>
    </submittedName>
</protein>
<comment type="similarity">
    <text evidence="1">Belongs to the peptidase C40 family.</text>
</comment>
<organism evidence="6 7">
    <name type="scientific">Anaerocolumna xylanovorans DSM 12503</name>
    <dbReference type="NCBI Taxonomy" id="1121345"/>
    <lineage>
        <taxon>Bacteria</taxon>
        <taxon>Bacillati</taxon>
        <taxon>Bacillota</taxon>
        <taxon>Clostridia</taxon>
        <taxon>Lachnospirales</taxon>
        <taxon>Lachnospiraceae</taxon>
        <taxon>Anaerocolumna</taxon>
    </lineage>
</organism>
<dbReference type="GO" id="GO:0008234">
    <property type="term" value="F:cysteine-type peptidase activity"/>
    <property type="evidence" value="ECO:0007669"/>
    <property type="project" value="UniProtKB-KW"/>
</dbReference>